<keyword evidence="3" id="KW-1185">Reference proteome</keyword>
<gene>
    <name evidence="2" type="ORF">SAMN05216565_10534</name>
</gene>
<evidence type="ECO:0000313" key="3">
    <source>
        <dbReference type="Proteomes" id="UP000199159"/>
    </source>
</evidence>
<keyword evidence="1" id="KW-0175">Coiled coil</keyword>
<dbReference type="STRING" id="930152.SAMN05216565_10534"/>
<evidence type="ECO:0000256" key="1">
    <source>
        <dbReference type="SAM" id="Coils"/>
    </source>
</evidence>
<dbReference type="EMBL" id="FNJU01000005">
    <property type="protein sequence ID" value="SDP67416.1"/>
    <property type="molecule type" value="Genomic_DNA"/>
</dbReference>
<proteinExistence type="predicted"/>
<protein>
    <submittedName>
        <fullName evidence="2">Spore germination protein PC</fullName>
    </submittedName>
</protein>
<dbReference type="OrthoDB" id="2991331at2"/>
<reference evidence="3" key="1">
    <citation type="submission" date="2016-10" db="EMBL/GenBank/DDBJ databases">
        <authorList>
            <person name="Varghese N."/>
            <person name="Submissions S."/>
        </authorList>
    </citation>
    <scope>NUCLEOTIDE SEQUENCE [LARGE SCALE GENOMIC DNA]</scope>
    <source>
        <strain evidence="3">IBRC-M10078</strain>
    </source>
</reference>
<dbReference type="Pfam" id="PF10737">
    <property type="entry name" value="GerPC"/>
    <property type="match status" value="1"/>
</dbReference>
<sequence>MYTNFHEIFTYLRELHKYVERQNQRITTMERTIQELQRSLHDLSQRPSTTIERIEYKFDQLKVESLEGTLNIGLTPNGENIEDFSVAQGKMNVPEMRNAQPDEYLQSYHENIHKEVIQYLDNDCHEFIRNLEVQGNHNLDDSYREFIIDDIRNQIPERIHYYLKQQQANLHLPDKAKEVHHHTVDTVIKDIQNSIVTFLNNIPNEMKGGN</sequence>
<evidence type="ECO:0000313" key="2">
    <source>
        <dbReference type="EMBL" id="SDP67416.1"/>
    </source>
</evidence>
<organism evidence="2 3">
    <name type="scientific">Litchfieldia salsa</name>
    <dbReference type="NCBI Taxonomy" id="930152"/>
    <lineage>
        <taxon>Bacteria</taxon>
        <taxon>Bacillati</taxon>
        <taxon>Bacillota</taxon>
        <taxon>Bacilli</taxon>
        <taxon>Bacillales</taxon>
        <taxon>Bacillaceae</taxon>
        <taxon>Litchfieldia</taxon>
    </lineage>
</organism>
<dbReference type="AlphaFoldDB" id="A0A1H0UNH9"/>
<dbReference type="InterPro" id="IPR019673">
    <property type="entry name" value="Spore_germination_GerPC"/>
</dbReference>
<dbReference type="Proteomes" id="UP000199159">
    <property type="component" value="Unassembled WGS sequence"/>
</dbReference>
<feature type="coiled-coil region" evidence="1">
    <location>
        <begin position="19"/>
        <end position="46"/>
    </location>
</feature>
<name>A0A1H0UNH9_9BACI</name>
<accession>A0A1H0UNH9</accession>
<dbReference type="RefSeq" id="WP_090854105.1">
    <property type="nucleotide sequence ID" value="NZ_FNJU01000005.1"/>
</dbReference>